<feature type="compositionally biased region" description="Basic and acidic residues" evidence="1">
    <location>
        <begin position="67"/>
        <end position="84"/>
    </location>
</feature>
<keyword evidence="3" id="KW-1185">Reference proteome</keyword>
<reference evidence="2" key="1">
    <citation type="submission" date="2023-07" db="EMBL/GenBank/DDBJ databases">
        <authorList>
            <consortium name="CYATHOMIX"/>
        </authorList>
    </citation>
    <scope>NUCLEOTIDE SEQUENCE</scope>
    <source>
        <strain evidence="2">N/A</strain>
    </source>
</reference>
<feature type="compositionally biased region" description="Basic and acidic residues" evidence="1">
    <location>
        <begin position="50"/>
        <end position="60"/>
    </location>
</feature>
<proteinExistence type="predicted"/>
<sequence length="132" mass="15283">HEVAICTEEYSRETQQCDNFECASHRKRGEGDVELRSRLATDASRAALRRYNETKHEQELRLASSAERSRLKRSAENEKEKGERLASAAKRARTRRLASSERQELSHATQNHLQLPYPNENESVVREEASFR</sequence>
<comment type="caution">
    <text evidence="2">The sequence shown here is derived from an EMBL/GenBank/DDBJ whole genome shotgun (WGS) entry which is preliminary data.</text>
</comment>
<gene>
    <name evidence="2" type="ORF">CYNAS_LOCUS6785</name>
</gene>
<feature type="non-terminal residue" evidence="2">
    <location>
        <position position="132"/>
    </location>
</feature>
<dbReference type="Proteomes" id="UP001176961">
    <property type="component" value="Unassembled WGS sequence"/>
</dbReference>
<accession>A0AA36M252</accession>
<organism evidence="2 3">
    <name type="scientific">Cylicocyclus nassatus</name>
    <name type="common">Nematode worm</name>
    <dbReference type="NCBI Taxonomy" id="53992"/>
    <lineage>
        <taxon>Eukaryota</taxon>
        <taxon>Metazoa</taxon>
        <taxon>Ecdysozoa</taxon>
        <taxon>Nematoda</taxon>
        <taxon>Chromadorea</taxon>
        <taxon>Rhabditida</taxon>
        <taxon>Rhabditina</taxon>
        <taxon>Rhabditomorpha</taxon>
        <taxon>Strongyloidea</taxon>
        <taxon>Strongylidae</taxon>
        <taxon>Cylicocyclus</taxon>
    </lineage>
</organism>
<evidence type="ECO:0000313" key="3">
    <source>
        <dbReference type="Proteomes" id="UP001176961"/>
    </source>
</evidence>
<name>A0AA36M252_CYLNA</name>
<evidence type="ECO:0000256" key="1">
    <source>
        <dbReference type="SAM" id="MobiDB-lite"/>
    </source>
</evidence>
<feature type="compositionally biased region" description="Basic and acidic residues" evidence="1">
    <location>
        <begin position="123"/>
        <end position="132"/>
    </location>
</feature>
<feature type="non-terminal residue" evidence="2">
    <location>
        <position position="1"/>
    </location>
</feature>
<evidence type="ECO:0000313" key="2">
    <source>
        <dbReference type="EMBL" id="CAJ0594802.1"/>
    </source>
</evidence>
<dbReference type="EMBL" id="CATQJL010000112">
    <property type="protein sequence ID" value="CAJ0594802.1"/>
    <property type="molecule type" value="Genomic_DNA"/>
</dbReference>
<protein>
    <submittedName>
        <fullName evidence="2">Uncharacterized protein</fullName>
    </submittedName>
</protein>
<dbReference type="AlphaFoldDB" id="A0AA36M252"/>
<feature type="region of interest" description="Disordered" evidence="1">
    <location>
        <begin position="50"/>
        <end position="132"/>
    </location>
</feature>